<proteinExistence type="predicted"/>
<evidence type="ECO:0008006" key="3">
    <source>
        <dbReference type="Google" id="ProtNLM"/>
    </source>
</evidence>
<dbReference type="InterPro" id="IPR044699">
    <property type="entry name" value="MAKR6"/>
</dbReference>
<dbReference type="AlphaFoldDB" id="A0A835A3B3"/>
<evidence type="ECO:0000313" key="2">
    <source>
        <dbReference type="Proteomes" id="UP000655225"/>
    </source>
</evidence>
<dbReference type="Proteomes" id="UP000655225">
    <property type="component" value="Unassembled WGS sequence"/>
</dbReference>
<organism evidence="1 2">
    <name type="scientific">Tetracentron sinense</name>
    <name type="common">Spur-leaf</name>
    <dbReference type="NCBI Taxonomy" id="13715"/>
    <lineage>
        <taxon>Eukaryota</taxon>
        <taxon>Viridiplantae</taxon>
        <taxon>Streptophyta</taxon>
        <taxon>Embryophyta</taxon>
        <taxon>Tracheophyta</taxon>
        <taxon>Spermatophyta</taxon>
        <taxon>Magnoliopsida</taxon>
        <taxon>Trochodendrales</taxon>
        <taxon>Trochodendraceae</taxon>
        <taxon>Tetracentron</taxon>
    </lineage>
</organism>
<gene>
    <name evidence="1" type="ORF">HHK36_001233</name>
</gene>
<dbReference type="OrthoDB" id="1913205at2759"/>
<evidence type="ECO:0000313" key="1">
    <source>
        <dbReference type="EMBL" id="KAF8413257.1"/>
    </source>
</evidence>
<protein>
    <recommendedName>
        <fullName evidence="3">Membrane-associated kinase regulator 6</fullName>
    </recommendedName>
</protein>
<dbReference type="PANTHER" id="PTHR34576:SF2">
    <property type="entry name" value="MEMBRANE-ASSOCIATED KINASE REGULATOR 6-RELATED"/>
    <property type="match status" value="1"/>
</dbReference>
<sequence length="278" mass="31694">MESSEPLSIESFSYRWLISQKPSLESLDDMAAFIDMDPKMTASKRFKGDVHDFNFDFPLSQSPITLVHADQLFSNGLLMPLFIDISKMEEYNSSDSIPTSPISSEASEFIVPTNQIHCPFLRKCRRSSKRIFQKYLGFLRPLYWKIQRPRIGTESQTSPRTSTSYSTGDWCNIESAIFEAVLYCKKSIVAVSTTNSPSRSNQRLLQLDENTLSAYHPSIANQKSNWCQPFPVREWPPCEHPILKRLLSDKNSRNRLTWPVAVASSCVIVATNRSGRHS</sequence>
<dbReference type="EMBL" id="JABCRI010000001">
    <property type="protein sequence ID" value="KAF8413257.1"/>
    <property type="molecule type" value="Genomic_DNA"/>
</dbReference>
<reference evidence="1 2" key="1">
    <citation type="submission" date="2020-04" db="EMBL/GenBank/DDBJ databases">
        <title>Plant Genome Project.</title>
        <authorList>
            <person name="Zhang R.-G."/>
        </authorList>
    </citation>
    <scope>NUCLEOTIDE SEQUENCE [LARGE SCALE GENOMIC DNA]</scope>
    <source>
        <strain evidence="1">YNK0</strain>
        <tissue evidence="1">Leaf</tissue>
    </source>
</reference>
<dbReference type="PANTHER" id="PTHR34576">
    <property type="entry name" value="MEMBRANE-ASSOCIATED KINASE REGULATOR 6-RELATED"/>
    <property type="match status" value="1"/>
</dbReference>
<dbReference type="OMA" id="DNWRKSC"/>
<name>A0A835A3B3_TETSI</name>
<accession>A0A835A3B3</accession>
<keyword evidence="2" id="KW-1185">Reference proteome</keyword>
<comment type="caution">
    <text evidence="1">The sequence shown here is derived from an EMBL/GenBank/DDBJ whole genome shotgun (WGS) entry which is preliminary data.</text>
</comment>